<evidence type="ECO:0000313" key="3">
    <source>
        <dbReference type="Proteomes" id="UP001172159"/>
    </source>
</evidence>
<gene>
    <name evidence="2" type="ORF">B0T21DRAFT_379357</name>
</gene>
<feature type="signal peptide" evidence="1">
    <location>
        <begin position="1"/>
        <end position="15"/>
    </location>
</feature>
<feature type="chain" id="PRO_5041389390" evidence="1">
    <location>
        <begin position="16"/>
        <end position="179"/>
    </location>
</feature>
<sequence>MHLFSLLTLATAALAASIPGFRRENESTSTSQVRRSAEPGNIQLHKTVIPDWADDVYVAPNPNEYVYSEPLLRHQGNVIEVPNKRESSVIRVDPVEVPMYTETYPNPGVERHVISARESESDLDILERRVPTCIRKPGKLHTQRKWSISYDHDNKYNGMHCGQSDLCSQRRAESRRRDG</sequence>
<dbReference type="AlphaFoldDB" id="A0AA40EX87"/>
<protein>
    <submittedName>
        <fullName evidence="2">Uncharacterized protein</fullName>
    </submittedName>
</protein>
<keyword evidence="3" id="KW-1185">Reference proteome</keyword>
<name>A0AA40EX87_9PEZI</name>
<keyword evidence="1" id="KW-0732">Signal</keyword>
<comment type="caution">
    <text evidence="2">The sequence shown here is derived from an EMBL/GenBank/DDBJ whole genome shotgun (WGS) entry which is preliminary data.</text>
</comment>
<reference evidence="2" key="1">
    <citation type="submission" date="2023-06" db="EMBL/GenBank/DDBJ databases">
        <title>Genome-scale phylogeny and comparative genomics of the fungal order Sordariales.</title>
        <authorList>
            <consortium name="Lawrence Berkeley National Laboratory"/>
            <person name="Hensen N."/>
            <person name="Bonometti L."/>
            <person name="Westerberg I."/>
            <person name="Brannstrom I.O."/>
            <person name="Guillou S."/>
            <person name="Cros-Aarteil S."/>
            <person name="Calhoun S."/>
            <person name="Haridas S."/>
            <person name="Kuo A."/>
            <person name="Mondo S."/>
            <person name="Pangilinan J."/>
            <person name="Riley R."/>
            <person name="Labutti K."/>
            <person name="Andreopoulos B."/>
            <person name="Lipzen A."/>
            <person name="Chen C."/>
            <person name="Yanf M."/>
            <person name="Daum C."/>
            <person name="Ng V."/>
            <person name="Clum A."/>
            <person name="Steindorff A."/>
            <person name="Ohm R."/>
            <person name="Martin F."/>
            <person name="Silar P."/>
            <person name="Natvig D."/>
            <person name="Lalanne C."/>
            <person name="Gautier V."/>
            <person name="Ament-Velasquez S.L."/>
            <person name="Kruys A."/>
            <person name="Hutchinson M.I."/>
            <person name="Powell A.J."/>
            <person name="Barry K."/>
            <person name="Miller A.N."/>
            <person name="Grigoriev I.V."/>
            <person name="Debuchy R."/>
            <person name="Gladieux P."/>
            <person name="Thoren M.H."/>
            <person name="Johannesson H."/>
        </authorList>
    </citation>
    <scope>NUCLEOTIDE SEQUENCE</scope>
    <source>
        <strain evidence="2">CBS 540.89</strain>
    </source>
</reference>
<dbReference type="EMBL" id="JAUKTV010000001">
    <property type="protein sequence ID" value="KAK0747228.1"/>
    <property type="molecule type" value="Genomic_DNA"/>
</dbReference>
<evidence type="ECO:0000313" key="2">
    <source>
        <dbReference type="EMBL" id="KAK0747228.1"/>
    </source>
</evidence>
<organism evidence="2 3">
    <name type="scientific">Apiosordaria backusii</name>
    <dbReference type="NCBI Taxonomy" id="314023"/>
    <lineage>
        <taxon>Eukaryota</taxon>
        <taxon>Fungi</taxon>
        <taxon>Dikarya</taxon>
        <taxon>Ascomycota</taxon>
        <taxon>Pezizomycotina</taxon>
        <taxon>Sordariomycetes</taxon>
        <taxon>Sordariomycetidae</taxon>
        <taxon>Sordariales</taxon>
        <taxon>Lasiosphaeriaceae</taxon>
        <taxon>Apiosordaria</taxon>
    </lineage>
</organism>
<proteinExistence type="predicted"/>
<dbReference type="Proteomes" id="UP001172159">
    <property type="component" value="Unassembled WGS sequence"/>
</dbReference>
<evidence type="ECO:0000256" key="1">
    <source>
        <dbReference type="SAM" id="SignalP"/>
    </source>
</evidence>
<accession>A0AA40EX87</accession>